<evidence type="ECO:0000256" key="3">
    <source>
        <dbReference type="PROSITE-ProRule" id="PRU00023"/>
    </source>
</evidence>
<dbReference type="PANTHER" id="PTHR24188">
    <property type="entry name" value="ANKYRIN REPEAT PROTEIN"/>
    <property type="match status" value="1"/>
</dbReference>
<proteinExistence type="predicted"/>
<dbReference type="OrthoDB" id="6335178at2759"/>
<organism evidence="4 5">
    <name type="scientific">Hyalella azteca</name>
    <name type="common">Amphipod</name>
    <dbReference type="NCBI Taxonomy" id="294128"/>
    <lineage>
        <taxon>Eukaryota</taxon>
        <taxon>Metazoa</taxon>
        <taxon>Ecdysozoa</taxon>
        <taxon>Arthropoda</taxon>
        <taxon>Crustacea</taxon>
        <taxon>Multicrustacea</taxon>
        <taxon>Malacostraca</taxon>
        <taxon>Eumalacostraca</taxon>
        <taxon>Peracarida</taxon>
        <taxon>Amphipoda</taxon>
        <taxon>Senticaudata</taxon>
        <taxon>Talitrida</taxon>
        <taxon>Talitroidea</taxon>
        <taxon>Hyalellidae</taxon>
        <taxon>Hyalella</taxon>
    </lineage>
</organism>
<feature type="repeat" description="ANK" evidence="3">
    <location>
        <begin position="38"/>
        <end position="71"/>
    </location>
</feature>
<keyword evidence="1" id="KW-0677">Repeat</keyword>
<dbReference type="PROSITE" id="PS50088">
    <property type="entry name" value="ANK_REPEAT"/>
    <property type="match status" value="4"/>
</dbReference>
<dbReference type="GeneID" id="108674776"/>
<dbReference type="OMA" id="TRCQYEP"/>
<dbReference type="InterPro" id="IPR002110">
    <property type="entry name" value="Ankyrin_rpt"/>
</dbReference>
<feature type="repeat" description="ANK" evidence="3">
    <location>
        <begin position="177"/>
        <end position="197"/>
    </location>
</feature>
<evidence type="ECO:0000313" key="5">
    <source>
        <dbReference type="RefSeq" id="XP_018018236.1"/>
    </source>
</evidence>
<evidence type="ECO:0000313" key="4">
    <source>
        <dbReference type="Proteomes" id="UP000694843"/>
    </source>
</evidence>
<accession>A0A8B7NZF0</accession>
<dbReference type="KEGG" id="hazt:108674776"/>
<dbReference type="Gene3D" id="1.25.40.20">
    <property type="entry name" value="Ankyrin repeat-containing domain"/>
    <property type="match status" value="3"/>
</dbReference>
<evidence type="ECO:0000256" key="2">
    <source>
        <dbReference type="ARBA" id="ARBA00023043"/>
    </source>
</evidence>
<name>A0A8B7NZF0_HYAAZ</name>
<dbReference type="Proteomes" id="UP000694843">
    <property type="component" value="Unplaced"/>
</dbReference>
<dbReference type="InterPro" id="IPR036770">
    <property type="entry name" value="Ankyrin_rpt-contain_sf"/>
</dbReference>
<dbReference type="Pfam" id="PF12796">
    <property type="entry name" value="Ank_2"/>
    <property type="match status" value="2"/>
</dbReference>
<evidence type="ECO:0000256" key="1">
    <source>
        <dbReference type="ARBA" id="ARBA00022737"/>
    </source>
</evidence>
<sequence>MAKEIFAALKKHDLHALENILLAQGQPIIWPSIVQKSSQDTALHLASKYLCSADIIRYLLDQGAGVCLEQRNTDGKRPLHEAAQCGNLAAVKILILAGSNVDSLNRAEWTPLMMAASKPSTESLCIVKELIAAGSNLALLNKDGWSAAHICCRSGSVDVLQLLLLSLEHCCCISSKNGRTALHTAALHGRTDVLEALREHCSCCLNSNRKDQCGLSPFMDAACGGHVGTARALISLWPDTDVRLTDARGRSALQIASETGQLETVKFLVQELLLDPQHCDIIGQNCVHSAARAGHSHVLQWLISCAGCPADTLDHNGRSALDLASAANHSKCVELLSRPKTSPPS</sequence>
<feature type="repeat" description="ANK" evidence="3">
    <location>
        <begin position="74"/>
        <end position="106"/>
    </location>
</feature>
<keyword evidence="4" id="KW-1185">Reference proteome</keyword>
<keyword evidence="2 3" id="KW-0040">ANK repeat</keyword>
<dbReference type="SUPFAM" id="SSF48403">
    <property type="entry name" value="Ankyrin repeat"/>
    <property type="match status" value="1"/>
</dbReference>
<dbReference type="AlphaFoldDB" id="A0A8B7NZF0"/>
<dbReference type="PANTHER" id="PTHR24188:SF29">
    <property type="entry name" value="GH09064P"/>
    <property type="match status" value="1"/>
</dbReference>
<dbReference type="Pfam" id="PF00023">
    <property type="entry name" value="Ank"/>
    <property type="match status" value="2"/>
</dbReference>
<protein>
    <submittedName>
        <fullName evidence="5">Ankyrin repeat domain-containing protein 16</fullName>
    </submittedName>
</protein>
<dbReference type="SMART" id="SM00248">
    <property type="entry name" value="ANK"/>
    <property type="match status" value="9"/>
</dbReference>
<feature type="repeat" description="ANK" evidence="3">
    <location>
        <begin position="107"/>
        <end position="142"/>
    </location>
</feature>
<dbReference type="RefSeq" id="XP_018018236.1">
    <property type="nucleotide sequence ID" value="XM_018162747.2"/>
</dbReference>
<reference evidence="5" key="1">
    <citation type="submission" date="2025-08" db="UniProtKB">
        <authorList>
            <consortium name="RefSeq"/>
        </authorList>
    </citation>
    <scope>IDENTIFICATION</scope>
    <source>
        <tissue evidence="5">Whole organism</tissue>
    </source>
</reference>
<gene>
    <name evidence="5" type="primary">LOC108674776</name>
</gene>
<dbReference type="PROSITE" id="PS50297">
    <property type="entry name" value="ANK_REP_REGION"/>
    <property type="match status" value="2"/>
</dbReference>